<reference evidence="2" key="1">
    <citation type="journal article" date="2014" name="Int. J. Syst. Evol. Microbiol.">
        <title>Complete genome sequence of Corynebacterium casei LMG S-19264T (=DSM 44701T), isolated from a smear-ripened cheese.</title>
        <authorList>
            <consortium name="US DOE Joint Genome Institute (JGI-PGF)"/>
            <person name="Walter F."/>
            <person name="Albersmeier A."/>
            <person name="Kalinowski J."/>
            <person name="Ruckert C."/>
        </authorList>
    </citation>
    <scope>NUCLEOTIDE SEQUENCE</scope>
    <source>
        <strain evidence="2">KCTC 32182</strain>
    </source>
</reference>
<keyword evidence="3" id="KW-1185">Reference proteome</keyword>
<comment type="caution">
    <text evidence="2">The sequence shown here is derived from an EMBL/GenBank/DDBJ whole genome shotgun (WGS) entry which is preliminary data.</text>
</comment>
<gene>
    <name evidence="2" type="ORF">GCM10011289_24960</name>
</gene>
<reference evidence="2" key="2">
    <citation type="submission" date="2020-09" db="EMBL/GenBank/DDBJ databases">
        <authorList>
            <person name="Sun Q."/>
            <person name="Kim S."/>
        </authorList>
    </citation>
    <scope>NUCLEOTIDE SEQUENCE</scope>
    <source>
        <strain evidence="2">KCTC 32182</strain>
    </source>
</reference>
<organism evidence="2 3">
    <name type="scientific">Paludibacterium paludis</name>
    <dbReference type="NCBI Taxonomy" id="1225769"/>
    <lineage>
        <taxon>Bacteria</taxon>
        <taxon>Pseudomonadati</taxon>
        <taxon>Pseudomonadota</taxon>
        <taxon>Betaproteobacteria</taxon>
        <taxon>Neisseriales</taxon>
        <taxon>Chromobacteriaceae</taxon>
        <taxon>Paludibacterium</taxon>
    </lineage>
</organism>
<evidence type="ECO:0000313" key="3">
    <source>
        <dbReference type="Proteomes" id="UP000645257"/>
    </source>
</evidence>
<sequence>MSCAPACQPAGRWATVSNRNDGADSGLEAAVQPVRRANRVSIARLGLSYQRFCGLGQAINIPDRTTIWTFENRIGESGARALFDGVSAQLLKHGYIARGGQIIDATPVPAPKQHNSNQAGILRRGVQ</sequence>
<dbReference type="AlphaFoldDB" id="A0A918P512"/>
<accession>A0A918P512</accession>
<evidence type="ECO:0000313" key="2">
    <source>
        <dbReference type="EMBL" id="GGY20372.1"/>
    </source>
</evidence>
<dbReference type="EMBL" id="BMYX01000014">
    <property type="protein sequence ID" value="GGY20372.1"/>
    <property type="molecule type" value="Genomic_DNA"/>
</dbReference>
<evidence type="ECO:0000256" key="1">
    <source>
        <dbReference type="SAM" id="MobiDB-lite"/>
    </source>
</evidence>
<protein>
    <submittedName>
        <fullName evidence="2">Uncharacterized protein</fullName>
    </submittedName>
</protein>
<name>A0A918P512_9NEIS</name>
<feature type="region of interest" description="Disordered" evidence="1">
    <location>
        <begin position="106"/>
        <end position="127"/>
    </location>
</feature>
<dbReference type="Proteomes" id="UP000645257">
    <property type="component" value="Unassembled WGS sequence"/>
</dbReference>
<proteinExistence type="predicted"/>